<dbReference type="InterPro" id="IPR052016">
    <property type="entry name" value="Bact_Sigma-Reg"/>
</dbReference>
<keyword evidence="8" id="KW-1185">Reference proteome</keyword>
<gene>
    <name evidence="7" type="ORF">JOC47_000607</name>
</gene>
<dbReference type="SUPFAM" id="SSF81606">
    <property type="entry name" value="PP2C-like"/>
    <property type="match status" value="1"/>
</dbReference>
<dbReference type="EMBL" id="JAFBDQ010000002">
    <property type="protein sequence ID" value="MBM7555782.1"/>
    <property type="molecule type" value="Genomic_DNA"/>
</dbReference>
<reference evidence="7" key="1">
    <citation type="submission" date="2021-01" db="EMBL/GenBank/DDBJ databases">
        <title>Genomic Encyclopedia of Type Strains, Phase IV (KMG-IV): sequencing the most valuable type-strain genomes for metagenomic binning, comparative biology and taxonomic classification.</title>
        <authorList>
            <person name="Goeker M."/>
        </authorList>
    </citation>
    <scope>NUCLEOTIDE SEQUENCE</scope>
    <source>
        <strain evidence="7">DSM 23230</strain>
    </source>
</reference>
<accession>A0A938XUG1</accession>
<dbReference type="RefSeq" id="WP_204700500.1">
    <property type="nucleotide sequence ID" value="NZ_JAFBDQ010000002.1"/>
</dbReference>
<dbReference type="CDD" id="cd19920">
    <property type="entry name" value="REC_PA4781-like"/>
    <property type="match status" value="1"/>
</dbReference>
<dbReference type="SUPFAM" id="SSF52172">
    <property type="entry name" value="CheY-like"/>
    <property type="match status" value="1"/>
</dbReference>
<evidence type="ECO:0000256" key="4">
    <source>
        <dbReference type="PROSITE-ProRule" id="PRU00169"/>
    </source>
</evidence>
<keyword evidence="5" id="KW-0175">Coiled coil</keyword>
<proteinExistence type="predicted"/>
<dbReference type="Gene3D" id="3.60.40.10">
    <property type="entry name" value="PPM-type phosphatase domain"/>
    <property type="match status" value="1"/>
</dbReference>
<evidence type="ECO:0000313" key="7">
    <source>
        <dbReference type="EMBL" id="MBM7555782.1"/>
    </source>
</evidence>
<evidence type="ECO:0000256" key="3">
    <source>
        <dbReference type="ARBA" id="ARBA00024867"/>
    </source>
</evidence>
<dbReference type="PANTHER" id="PTHR43156:SF9">
    <property type="entry name" value="HAMP DOMAIN-CONTAINING PROTEIN"/>
    <property type="match status" value="1"/>
</dbReference>
<dbReference type="PANTHER" id="PTHR43156">
    <property type="entry name" value="STAGE II SPORULATION PROTEIN E-RELATED"/>
    <property type="match status" value="1"/>
</dbReference>
<dbReference type="AlphaFoldDB" id="A0A938XUG1"/>
<evidence type="ECO:0000256" key="5">
    <source>
        <dbReference type="SAM" id="Coils"/>
    </source>
</evidence>
<protein>
    <recommendedName>
        <fullName evidence="1">Stage 0 sporulation protein A homolog</fullName>
    </recommendedName>
</protein>
<evidence type="ECO:0000259" key="6">
    <source>
        <dbReference type="PROSITE" id="PS50110"/>
    </source>
</evidence>
<dbReference type="GO" id="GO:0000160">
    <property type="term" value="P:phosphorelay signal transduction system"/>
    <property type="evidence" value="ECO:0007669"/>
    <property type="project" value="InterPro"/>
</dbReference>
<dbReference type="Pfam" id="PF00072">
    <property type="entry name" value="Response_reg"/>
    <property type="match status" value="1"/>
</dbReference>
<comment type="caution">
    <text evidence="7">The sequence shown here is derived from an EMBL/GenBank/DDBJ whole genome shotgun (WGS) entry which is preliminary data.</text>
</comment>
<dbReference type="Gene3D" id="3.40.50.2300">
    <property type="match status" value="1"/>
</dbReference>
<feature type="coiled-coil region" evidence="5">
    <location>
        <begin position="124"/>
        <end position="158"/>
    </location>
</feature>
<dbReference type="InterPro" id="IPR001932">
    <property type="entry name" value="PPM-type_phosphatase-like_dom"/>
</dbReference>
<dbReference type="InterPro" id="IPR036457">
    <property type="entry name" value="PPM-type-like_dom_sf"/>
</dbReference>
<keyword evidence="2" id="KW-0378">Hydrolase</keyword>
<sequence>MSEKPLILIADDTTENLQVLGSMLKNKGYNIAAVTNGEEALDFVTKRKPALILLDVMMPRLNGYQACRKLKNNDDFKDIPVLFISALNELEDKLAGFEAGGVDFITKPFQKQEVLARVETHLALQEKKEKVAAYARQLEERNKELEKLQRELNEEWTKGKKLHQKFLPSQLPSTEQLDTCVYYQASKKLGGDFYNFIEIGDKIIAYVVDITGHGLDGALLNIFIRETINSFLEQQELDLKKLLKFIYHKYAKESFSDDYFICIALIVLDKSNMDLYYLNSGFQFNPLVVNEQGVEEIDARGLPISTAIDLDKYKFDYVKIELKTGDKFIIMTDGLVEENNNSERYGFGRVKEISEQNKLLSITSLLEELKEDFHIFKGTGSAQDDITILGLEHKLEV</sequence>
<dbReference type="SMART" id="SM00448">
    <property type="entry name" value="REC"/>
    <property type="match status" value="1"/>
</dbReference>
<evidence type="ECO:0000256" key="2">
    <source>
        <dbReference type="ARBA" id="ARBA00022801"/>
    </source>
</evidence>
<dbReference type="PROSITE" id="PS50110">
    <property type="entry name" value="RESPONSE_REGULATORY"/>
    <property type="match status" value="1"/>
</dbReference>
<dbReference type="SMART" id="SM00331">
    <property type="entry name" value="PP2C_SIG"/>
    <property type="match status" value="1"/>
</dbReference>
<feature type="modified residue" description="4-aspartylphosphate" evidence="4">
    <location>
        <position position="55"/>
    </location>
</feature>
<dbReference type="InterPro" id="IPR011006">
    <property type="entry name" value="CheY-like_superfamily"/>
</dbReference>
<comment type="function">
    <text evidence="3">May play the central regulatory role in sporulation. It may be an element of the effector pathway responsible for the activation of sporulation genes in response to nutritional stress. Spo0A may act in concert with spo0H (a sigma factor) to control the expression of some genes that are critical to the sporulation process.</text>
</comment>
<organism evidence="7 8">
    <name type="scientific">Halanaerobacter jeridensis</name>
    <dbReference type="NCBI Taxonomy" id="706427"/>
    <lineage>
        <taxon>Bacteria</taxon>
        <taxon>Bacillati</taxon>
        <taxon>Bacillota</taxon>
        <taxon>Clostridia</taxon>
        <taxon>Halanaerobiales</taxon>
        <taxon>Halobacteroidaceae</taxon>
        <taxon>Halanaerobacter</taxon>
    </lineage>
</organism>
<feature type="domain" description="Response regulatory" evidence="6">
    <location>
        <begin position="6"/>
        <end position="122"/>
    </location>
</feature>
<dbReference type="Proteomes" id="UP000774000">
    <property type="component" value="Unassembled WGS sequence"/>
</dbReference>
<name>A0A938XUG1_9FIRM</name>
<evidence type="ECO:0000256" key="1">
    <source>
        <dbReference type="ARBA" id="ARBA00018672"/>
    </source>
</evidence>
<dbReference type="GO" id="GO:0016791">
    <property type="term" value="F:phosphatase activity"/>
    <property type="evidence" value="ECO:0007669"/>
    <property type="project" value="TreeGrafter"/>
</dbReference>
<keyword evidence="4" id="KW-0597">Phosphoprotein</keyword>
<dbReference type="Pfam" id="PF07228">
    <property type="entry name" value="SpoIIE"/>
    <property type="match status" value="1"/>
</dbReference>
<evidence type="ECO:0000313" key="8">
    <source>
        <dbReference type="Proteomes" id="UP000774000"/>
    </source>
</evidence>
<dbReference type="InterPro" id="IPR001789">
    <property type="entry name" value="Sig_transdc_resp-reg_receiver"/>
</dbReference>